<feature type="region of interest" description="Disordered" evidence="1">
    <location>
        <begin position="150"/>
        <end position="191"/>
    </location>
</feature>
<organism evidence="3 4">
    <name type="scientific">Arsenicicoccus piscis</name>
    <dbReference type="NCBI Taxonomy" id="673954"/>
    <lineage>
        <taxon>Bacteria</taxon>
        <taxon>Bacillati</taxon>
        <taxon>Actinomycetota</taxon>
        <taxon>Actinomycetes</taxon>
        <taxon>Micrococcales</taxon>
        <taxon>Intrasporangiaceae</taxon>
        <taxon>Arsenicicoccus</taxon>
    </lineage>
</organism>
<feature type="compositionally biased region" description="Basic and acidic residues" evidence="1">
    <location>
        <begin position="46"/>
        <end position="56"/>
    </location>
</feature>
<evidence type="ECO:0000256" key="1">
    <source>
        <dbReference type="SAM" id="MobiDB-lite"/>
    </source>
</evidence>
<reference evidence="4" key="1">
    <citation type="journal article" date="2019" name="Int. J. Syst. Evol. Microbiol.">
        <title>The Global Catalogue of Microorganisms (GCM) 10K type strain sequencing project: providing services to taxonomists for standard genome sequencing and annotation.</title>
        <authorList>
            <consortium name="The Broad Institute Genomics Platform"/>
            <consortium name="The Broad Institute Genome Sequencing Center for Infectious Disease"/>
            <person name="Wu L."/>
            <person name="Ma J."/>
        </authorList>
    </citation>
    <scope>NUCLEOTIDE SEQUENCE [LARGE SCALE GENOMIC DNA]</scope>
    <source>
        <strain evidence="4">NBRC 105830</strain>
    </source>
</reference>
<feature type="compositionally biased region" description="Basic and acidic residues" evidence="1">
    <location>
        <begin position="176"/>
        <end position="191"/>
    </location>
</feature>
<feature type="compositionally biased region" description="Low complexity" evidence="1">
    <location>
        <begin position="156"/>
        <end position="170"/>
    </location>
</feature>
<keyword evidence="4" id="KW-1185">Reference proteome</keyword>
<dbReference type="Pfam" id="PF14242">
    <property type="entry name" value="DUF4342"/>
    <property type="match status" value="1"/>
</dbReference>
<evidence type="ECO:0000313" key="3">
    <source>
        <dbReference type="EMBL" id="GMA19253.1"/>
    </source>
</evidence>
<dbReference type="Proteomes" id="UP001157109">
    <property type="component" value="Unassembled WGS sequence"/>
</dbReference>
<accession>A0ABQ6HNK8</accession>
<evidence type="ECO:0000313" key="4">
    <source>
        <dbReference type="Proteomes" id="UP001157109"/>
    </source>
</evidence>
<name>A0ABQ6HNK8_9MICO</name>
<protein>
    <recommendedName>
        <fullName evidence="2">DUF4342 domain-containing protein</fullName>
    </recommendedName>
</protein>
<gene>
    <name evidence="3" type="ORF">GCM10025862_12740</name>
</gene>
<dbReference type="EMBL" id="BSUJ01000001">
    <property type="protein sequence ID" value="GMA19253.1"/>
    <property type="molecule type" value="Genomic_DNA"/>
</dbReference>
<feature type="domain" description="DUF4342" evidence="2">
    <location>
        <begin position="68"/>
        <end position="148"/>
    </location>
</feature>
<evidence type="ECO:0000259" key="2">
    <source>
        <dbReference type="Pfam" id="PF14242"/>
    </source>
</evidence>
<comment type="caution">
    <text evidence="3">The sequence shown here is derived from an EMBL/GenBank/DDBJ whole genome shotgun (WGS) entry which is preliminary data.</text>
</comment>
<feature type="region of interest" description="Disordered" evidence="1">
    <location>
        <begin position="1"/>
        <end position="67"/>
    </location>
</feature>
<proteinExistence type="predicted"/>
<sequence length="191" mass="19641">MGVVPEGAGGSGRSTVKGPGRRDGGPSLPSTLHPIPSPHPFTQERSMNDSTHDTHDSQGPQDTQDTRKSFTERIEVAGDQLVSTVNQLVKDGNARRVIVRDQHGKELMSIPLNLGVVGGGLVTLAAPGLAAVGALAALVAKVQLDIERVPDAGDVPAASPTDTDTSTDEAAVNEPGAHDDGAEHDTPPTAD</sequence>
<dbReference type="InterPro" id="IPR025642">
    <property type="entry name" value="DUF4342"/>
</dbReference>